<organism evidence="1 2">
    <name type="scientific">Vibrio mimicus VM603</name>
    <dbReference type="NCBI Taxonomy" id="671074"/>
    <lineage>
        <taxon>Bacteria</taxon>
        <taxon>Pseudomonadati</taxon>
        <taxon>Pseudomonadota</taxon>
        <taxon>Gammaproteobacteria</taxon>
        <taxon>Vibrionales</taxon>
        <taxon>Vibrionaceae</taxon>
        <taxon>Vibrio</taxon>
    </lineage>
</organism>
<comment type="caution">
    <text evidence="1">The sequence shown here is derived from an EMBL/GenBank/DDBJ whole genome shotgun (WGS) entry which is preliminary data.</text>
</comment>
<reference evidence="1 2" key="1">
    <citation type="journal article" date="2009" name="BMC Evol. Biol.">
        <title>Genomic taxonomy of Vibrios.</title>
        <authorList>
            <person name="Thompson C.C."/>
            <person name="Vicente A.C."/>
            <person name="Souza R.C."/>
            <person name="Vasconcelos A.T."/>
            <person name="Vesth T."/>
            <person name="Alves N.Jr."/>
            <person name="Ussery D.W."/>
            <person name="Iida T."/>
            <person name="Thompson F.L."/>
        </authorList>
    </citation>
    <scope>NUCLEOTIDE SEQUENCE [LARGE SCALE GENOMIC DNA]</scope>
    <source>
        <strain evidence="1 2">VM603</strain>
    </source>
</reference>
<dbReference type="AlphaFoldDB" id="D2YBU4"/>
<dbReference type="EMBL" id="ACYU01000034">
    <property type="protein sequence ID" value="EEW07782.1"/>
    <property type="molecule type" value="Genomic_DNA"/>
</dbReference>
<accession>D2YBU4</accession>
<evidence type="ECO:0000313" key="1">
    <source>
        <dbReference type="EMBL" id="EEW07782.1"/>
    </source>
</evidence>
<evidence type="ECO:0000313" key="2">
    <source>
        <dbReference type="Proteomes" id="UP000004827"/>
    </source>
</evidence>
<protein>
    <submittedName>
        <fullName evidence="1">Uncharacterized protein</fullName>
    </submittedName>
</protein>
<sequence length="95" mass="9997">MSPQPPCCSNRVAYCAASCRNDVSLFAEISSFVVSGLTMGVDGSAKPGTDCTTMWQFVPPIPNEETPAVRMLLCQSIVSVASLKLESSRPKAGLG</sequence>
<gene>
    <name evidence="1" type="ORF">VMB_09910</name>
</gene>
<name>D2YBU4_VIBMI</name>
<dbReference type="Proteomes" id="UP000004827">
    <property type="component" value="Unassembled WGS sequence"/>
</dbReference>
<proteinExistence type="predicted"/>